<sequence length="105" mass="11755">MVLRRRKPHRRKSSTQALILPIEDVLPDISEESIDFSSISDFSDANFNIETAEISTASRDGQIDFSKTGSAEAEILVSLLKQARFQALDSVDMENKSKKVLDAKR</sequence>
<protein>
    <submittedName>
        <fullName evidence="1">Basic helix-loop-helix DNA-binding superfamily protein isoform 1</fullName>
    </submittedName>
</protein>
<accession>A0A6A3BDX6</accession>
<gene>
    <name evidence="1" type="ORF">F3Y22_tig00110198pilonHSYRG00052</name>
</gene>
<name>A0A6A3BDX6_HIBSY</name>
<reference evidence="1" key="1">
    <citation type="submission" date="2019-09" db="EMBL/GenBank/DDBJ databases">
        <title>Draft genome information of white flower Hibiscus syriacus.</title>
        <authorList>
            <person name="Kim Y.-M."/>
        </authorList>
    </citation>
    <scope>NUCLEOTIDE SEQUENCE [LARGE SCALE GENOMIC DNA]</scope>
    <source>
        <strain evidence="1">YM2019G1</strain>
    </source>
</reference>
<dbReference type="Proteomes" id="UP000436088">
    <property type="component" value="Unassembled WGS sequence"/>
</dbReference>
<keyword evidence="2" id="KW-1185">Reference proteome</keyword>
<dbReference type="AlphaFoldDB" id="A0A6A3BDX6"/>
<evidence type="ECO:0000313" key="2">
    <source>
        <dbReference type="Proteomes" id="UP000436088"/>
    </source>
</evidence>
<dbReference type="EMBL" id="VEPZ02000872">
    <property type="protein sequence ID" value="KAE8714237.1"/>
    <property type="molecule type" value="Genomic_DNA"/>
</dbReference>
<comment type="caution">
    <text evidence="1">The sequence shown here is derived from an EMBL/GenBank/DDBJ whole genome shotgun (WGS) entry which is preliminary data.</text>
</comment>
<keyword evidence="1" id="KW-0238">DNA-binding</keyword>
<evidence type="ECO:0000313" key="1">
    <source>
        <dbReference type="EMBL" id="KAE8714237.1"/>
    </source>
</evidence>
<organism evidence="1 2">
    <name type="scientific">Hibiscus syriacus</name>
    <name type="common">Rose of Sharon</name>
    <dbReference type="NCBI Taxonomy" id="106335"/>
    <lineage>
        <taxon>Eukaryota</taxon>
        <taxon>Viridiplantae</taxon>
        <taxon>Streptophyta</taxon>
        <taxon>Embryophyta</taxon>
        <taxon>Tracheophyta</taxon>
        <taxon>Spermatophyta</taxon>
        <taxon>Magnoliopsida</taxon>
        <taxon>eudicotyledons</taxon>
        <taxon>Gunneridae</taxon>
        <taxon>Pentapetalae</taxon>
        <taxon>rosids</taxon>
        <taxon>malvids</taxon>
        <taxon>Malvales</taxon>
        <taxon>Malvaceae</taxon>
        <taxon>Malvoideae</taxon>
        <taxon>Hibiscus</taxon>
    </lineage>
</organism>
<dbReference type="GO" id="GO:0003677">
    <property type="term" value="F:DNA binding"/>
    <property type="evidence" value="ECO:0007669"/>
    <property type="project" value="UniProtKB-KW"/>
</dbReference>
<proteinExistence type="predicted"/>